<evidence type="ECO:0000256" key="2">
    <source>
        <dbReference type="ARBA" id="ARBA00023043"/>
    </source>
</evidence>
<evidence type="ECO:0000313" key="4">
    <source>
        <dbReference type="EMBL" id="KXJ85909.1"/>
    </source>
</evidence>
<dbReference type="PROSITE" id="PS50297">
    <property type="entry name" value="ANK_REP_REGION"/>
    <property type="match status" value="1"/>
</dbReference>
<name>A0A136IMP2_9PEZI</name>
<dbReference type="InterPro" id="IPR002110">
    <property type="entry name" value="Ankyrin_rpt"/>
</dbReference>
<evidence type="ECO:0000256" key="3">
    <source>
        <dbReference type="PROSITE-ProRule" id="PRU00023"/>
    </source>
</evidence>
<dbReference type="SMART" id="SM00248">
    <property type="entry name" value="ANK"/>
    <property type="match status" value="12"/>
</dbReference>
<keyword evidence="5" id="KW-1185">Reference proteome</keyword>
<dbReference type="EMBL" id="KQ964273">
    <property type="protein sequence ID" value="KXJ85909.1"/>
    <property type="molecule type" value="Genomic_DNA"/>
</dbReference>
<dbReference type="AlphaFoldDB" id="A0A136IMP2"/>
<dbReference type="Gene3D" id="1.25.40.20">
    <property type="entry name" value="Ankyrin repeat-containing domain"/>
    <property type="match status" value="4"/>
</dbReference>
<dbReference type="GO" id="GO:0005737">
    <property type="term" value="C:cytoplasm"/>
    <property type="evidence" value="ECO:0007669"/>
    <property type="project" value="TreeGrafter"/>
</dbReference>
<dbReference type="PANTHER" id="PTHR24198:SF165">
    <property type="entry name" value="ANKYRIN REPEAT-CONTAINING PROTEIN-RELATED"/>
    <property type="match status" value="1"/>
</dbReference>
<feature type="repeat" description="ANK" evidence="3">
    <location>
        <begin position="137"/>
        <end position="169"/>
    </location>
</feature>
<keyword evidence="1" id="KW-0677">Repeat</keyword>
<gene>
    <name evidence="4" type="ORF">Micbo1qcDRAFT_220239</name>
</gene>
<dbReference type="Pfam" id="PF00023">
    <property type="entry name" value="Ank"/>
    <property type="match status" value="2"/>
</dbReference>
<sequence length="894" mass="98973">MDRVHHLLAPGLVHKPLAATYPHLLVWAAHAGYIDLIRHLLAAGADPNICFRRWAVIDRDFAHPEDILDKLYNHQVTSGTLKRRTELRKKTAEHFARFYNDAVYNQTYTSACLIGEPFEPNSWDLTRWQEPDLADRSWWYPLHAAASAGHNDIVMLLVKHGAHLEAPAVGLCDCTHPCSPVQREHHESVEWQDQVSWSPLHVALCGGHDTTAQLLLSLGASTSVDCLQSTPTALFSAVRHGCAATVQQLLDADPSDVNSRDQYGLTPLFHCLVGSHGSHAEERHEQVARLLLQYGADPEVDLGGGCTLLHAACLYGWSGPAQRVLIAHYADLGPIWRGIPGFPDHAFRPIEFAAWLVEGYDEQHHQLFRGHDLGTARPGPTGDPRSVVDIPFETAQQEACLELWCHRNELMRLLFQHGGVAIANPRTHSTYTALIAAISTGSCSTVTRLVNTYGVSVHDTNNSGMFPLLAAVTLREERPWININPTDGTDSVKRKNDRYLRIVKCLLKGGADVNQRTQSGTTALLAACQAPSDTLACLQSWPIISEMLSAGADMHMGDNSGLQPLDAALQARNLHTATRLIQSGAQLNQTTRRFVEYAKELLHNAVTRLPPCVRKNCTCTPGVYSLVTFGSLVIFRHLLQRDVRHSILSEPTCFWLASLCPHLPFARLMFEHGRPNISGRGKFKRGTCLSNITRAFNENCEASRSAILPLIPLLRLSGADFDLASPVWHALSGKKWTVARALLDDGAMMTRHYMNSKSQGDVILQLIQGQRSRIVHELMRFIIARMAPQFTTAELNLYLYEACAHLHLTIIDILLASGAQRDAVPPPANLRGDSWPTGSTPASILKRSWSHNLMEEGILSPTMERHYNAILGLLRSERSSSSCSVQSTRGNDRV</sequence>
<dbReference type="InParanoid" id="A0A136IMP2"/>
<evidence type="ECO:0000313" key="5">
    <source>
        <dbReference type="Proteomes" id="UP000070501"/>
    </source>
</evidence>
<dbReference type="OrthoDB" id="341259at2759"/>
<dbReference type="Proteomes" id="UP000070501">
    <property type="component" value="Unassembled WGS sequence"/>
</dbReference>
<organism evidence="4 5">
    <name type="scientific">Microdochium bolleyi</name>
    <dbReference type="NCBI Taxonomy" id="196109"/>
    <lineage>
        <taxon>Eukaryota</taxon>
        <taxon>Fungi</taxon>
        <taxon>Dikarya</taxon>
        <taxon>Ascomycota</taxon>
        <taxon>Pezizomycotina</taxon>
        <taxon>Sordariomycetes</taxon>
        <taxon>Xylariomycetidae</taxon>
        <taxon>Xylariales</taxon>
        <taxon>Microdochiaceae</taxon>
        <taxon>Microdochium</taxon>
    </lineage>
</organism>
<dbReference type="Pfam" id="PF12796">
    <property type="entry name" value="Ank_2"/>
    <property type="match status" value="2"/>
</dbReference>
<accession>A0A136IMP2</accession>
<dbReference type="InterPro" id="IPR036770">
    <property type="entry name" value="Ankyrin_rpt-contain_sf"/>
</dbReference>
<dbReference type="STRING" id="196109.A0A136IMP2"/>
<protein>
    <submittedName>
        <fullName evidence="4">Ankyrin repeat-containing domain protein</fullName>
    </submittedName>
</protein>
<keyword evidence="2 3" id="KW-0040">ANK repeat</keyword>
<dbReference type="SUPFAM" id="SSF48403">
    <property type="entry name" value="Ankyrin repeat"/>
    <property type="match status" value="2"/>
</dbReference>
<reference evidence="5" key="1">
    <citation type="submission" date="2016-02" db="EMBL/GenBank/DDBJ databases">
        <title>Draft genome sequence of Microdochium bolleyi, a fungal endophyte of beachgrass.</title>
        <authorList>
            <consortium name="DOE Joint Genome Institute"/>
            <person name="David A.S."/>
            <person name="May G."/>
            <person name="Haridas S."/>
            <person name="Lim J."/>
            <person name="Wang M."/>
            <person name="Labutti K."/>
            <person name="Lipzen A."/>
            <person name="Barry K."/>
            <person name="Grigoriev I.V."/>
        </authorList>
    </citation>
    <scope>NUCLEOTIDE SEQUENCE [LARGE SCALE GENOMIC DNA]</scope>
    <source>
        <strain evidence="5">J235TASD1</strain>
    </source>
</reference>
<proteinExistence type="predicted"/>
<dbReference type="PANTHER" id="PTHR24198">
    <property type="entry name" value="ANKYRIN REPEAT AND PROTEIN KINASE DOMAIN-CONTAINING PROTEIN"/>
    <property type="match status" value="1"/>
</dbReference>
<evidence type="ECO:0000256" key="1">
    <source>
        <dbReference type="ARBA" id="ARBA00022737"/>
    </source>
</evidence>
<dbReference type="PROSITE" id="PS50088">
    <property type="entry name" value="ANK_REPEAT"/>
    <property type="match status" value="1"/>
</dbReference>